<gene>
    <name evidence="1" type="ORF">TWF481_000148</name>
</gene>
<sequence length="364" mass="41599">MNQSQDKIECLKKNAAHVRVLRLDYHYGNVHPLGEWPRESPVFELIDLLPGLREFCLLECVAFTWEGRCGLVGRLLARCPRLEKLSLWIIDFGPCPPTAAYLVWADYKLYTARQYRLKALDIYVLPGSRQSHERGEYIFKPFLNIFSNATSSLEEFGFNLEGSETTDMTAEEPSLNGLDPDGVDLASRPLSMPSLKFLDIDALCYFDNLSQFMTLDSFAKVTWLSILVNIRVLYPGVASVTAFKKDASELIEVLQHFPNLTYLWINMGDTINIDVWPQTGETIPQEFWDAWAEQLPVFCSVVPRLKNIRGQTDECGKDFIVLRSDDAGIVVKEAEMATKPDLVDAPNIFGFQENWYYWRKVVLT</sequence>
<dbReference type="EMBL" id="JAVHJL010000001">
    <property type="protein sequence ID" value="KAK6511227.1"/>
    <property type="molecule type" value="Genomic_DNA"/>
</dbReference>
<evidence type="ECO:0000313" key="2">
    <source>
        <dbReference type="Proteomes" id="UP001370758"/>
    </source>
</evidence>
<keyword evidence="2" id="KW-1185">Reference proteome</keyword>
<dbReference type="AlphaFoldDB" id="A0AAV9WNR6"/>
<dbReference type="SUPFAM" id="SSF52047">
    <property type="entry name" value="RNI-like"/>
    <property type="match status" value="1"/>
</dbReference>
<accession>A0AAV9WNR6</accession>
<proteinExistence type="predicted"/>
<comment type="caution">
    <text evidence="1">The sequence shown here is derived from an EMBL/GenBank/DDBJ whole genome shotgun (WGS) entry which is preliminary data.</text>
</comment>
<dbReference type="Proteomes" id="UP001370758">
    <property type="component" value="Unassembled WGS sequence"/>
</dbReference>
<evidence type="ECO:0000313" key="1">
    <source>
        <dbReference type="EMBL" id="KAK6511227.1"/>
    </source>
</evidence>
<name>A0AAV9WNR6_9PEZI</name>
<protein>
    <recommendedName>
        <fullName evidence="3">F-box domain-containing protein</fullName>
    </recommendedName>
</protein>
<evidence type="ECO:0008006" key="3">
    <source>
        <dbReference type="Google" id="ProtNLM"/>
    </source>
</evidence>
<organism evidence="1 2">
    <name type="scientific">Arthrobotrys musiformis</name>
    <dbReference type="NCBI Taxonomy" id="47236"/>
    <lineage>
        <taxon>Eukaryota</taxon>
        <taxon>Fungi</taxon>
        <taxon>Dikarya</taxon>
        <taxon>Ascomycota</taxon>
        <taxon>Pezizomycotina</taxon>
        <taxon>Orbiliomycetes</taxon>
        <taxon>Orbiliales</taxon>
        <taxon>Orbiliaceae</taxon>
        <taxon>Arthrobotrys</taxon>
    </lineage>
</organism>
<reference evidence="1 2" key="1">
    <citation type="submission" date="2023-08" db="EMBL/GenBank/DDBJ databases">
        <authorList>
            <person name="Palmer J.M."/>
        </authorList>
    </citation>
    <scope>NUCLEOTIDE SEQUENCE [LARGE SCALE GENOMIC DNA]</scope>
    <source>
        <strain evidence="1 2">TWF481</strain>
    </source>
</reference>